<evidence type="ECO:0000256" key="5">
    <source>
        <dbReference type="ARBA" id="ARBA00022741"/>
    </source>
</evidence>
<evidence type="ECO:0000256" key="7">
    <source>
        <dbReference type="ARBA" id="ARBA00022958"/>
    </source>
</evidence>
<dbReference type="NCBIfam" id="NF001454">
    <property type="entry name" value="PRK00315.1"/>
    <property type="match status" value="1"/>
</dbReference>
<evidence type="ECO:0000256" key="6">
    <source>
        <dbReference type="ARBA" id="ARBA00022840"/>
    </source>
</evidence>
<organism evidence="12 13">
    <name type="scientific">Pedobacter planticolens</name>
    <dbReference type="NCBI Taxonomy" id="2679964"/>
    <lineage>
        <taxon>Bacteria</taxon>
        <taxon>Pseudomonadati</taxon>
        <taxon>Bacteroidota</taxon>
        <taxon>Sphingobacteriia</taxon>
        <taxon>Sphingobacteriales</taxon>
        <taxon>Sphingobacteriaceae</taxon>
        <taxon>Pedobacter</taxon>
    </lineage>
</organism>
<comment type="similarity">
    <text evidence="11">Belongs to the KdpC family.</text>
</comment>
<dbReference type="RefSeq" id="WP_182920986.1">
    <property type="nucleotide sequence ID" value="NZ_WNXD01000001.1"/>
</dbReference>
<evidence type="ECO:0000313" key="13">
    <source>
        <dbReference type="Proteomes" id="UP000601055"/>
    </source>
</evidence>
<evidence type="ECO:0000256" key="2">
    <source>
        <dbReference type="ARBA" id="ARBA00022475"/>
    </source>
</evidence>
<accession>A0A923DWW4</accession>
<dbReference type="PANTHER" id="PTHR30042:SF2">
    <property type="entry name" value="POTASSIUM-TRANSPORTING ATPASE KDPC SUBUNIT"/>
    <property type="match status" value="1"/>
</dbReference>
<dbReference type="Pfam" id="PF02669">
    <property type="entry name" value="KdpC"/>
    <property type="match status" value="1"/>
</dbReference>
<dbReference type="GO" id="GO:0005524">
    <property type="term" value="F:ATP binding"/>
    <property type="evidence" value="ECO:0007669"/>
    <property type="project" value="UniProtKB-UniRule"/>
</dbReference>
<dbReference type="NCBIfam" id="TIGR00681">
    <property type="entry name" value="kdpC"/>
    <property type="match status" value="1"/>
</dbReference>
<dbReference type="GO" id="GO:0005886">
    <property type="term" value="C:plasma membrane"/>
    <property type="evidence" value="ECO:0007669"/>
    <property type="project" value="UniProtKB-SubCell"/>
</dbReference>
<dbReference type="GO" id="GO:0008556">
    <property type="term" value="F:P-type potassium transmembrane transporter activity"/>
    <property type="evidence" value="ECO:0007669"/>
    <property type="project" value="InterPro"/>
</dbReference>
<evidence type="ECO:0000256" key="10">
    <source>
        <dbReference type="ARBA" id="ARBA00023136"/>
    </source>
</evidence>
<evidence type="ECO:0000313" key="12">
    <source>
        <dbReference type="EMBL" id="MBB2144293.1"/>
    </source>
</evidence>
<evidence type="ECO:0000256" key="9">
    <source>
        <dbReference type="ARBA" id="ARBA00023065"/>
    </source>
</evidence>
<evidence type="ECO:0000256" key="1">
    <source>
        <dbReference type="ARBA" id="ARBA00022448"/>
    </source>
</evidence>
<keyword evidence="3 11" id="KW-0633">Potassium transport</keyword>
<sequence length="190" mass="20528">MKKYIIQSIRLTLVLIVLLCVLYPISIALAGRFSKGNGGGEKITKNGKVIGYALLGQSFTKPEYFWGRPSAVGYNAAGSAGSNKGPSNPDYLKEVSNRIDTLLKYNPTIKKADIPADMVTASGSGLDPNISEQGAIIQIKRIAAYRKIDERKVTELVVENTSKPFLGLFGPSAVNVLKLNLALDEIISKK</sequence>
<evidence type="ECO:0000256" key="3">
    <source>
        <dbReference type="ARBA" id="ARBA00022538"/>
    </source>
</evidence>
<comment type="caution">
    <text evidence="12">The sequence shown here is derived from an EMBL/GenBank/DDBJ whole genome shotgun (WGS) entry which is preliminary data.</text>
</comment>
<evidence type="ECO:0000256" key="4">
    <source>
        <dbReference type="ARBA" id="ARBA00022692"/>
    </source>
</evidence>
<name>A0A923DWW4_9SPHI</name>
<keyword evidence="9 11" id="KW-0406">Ion transport</keyword>
<comment type="function">
    <text evidence="11">Part of the high-affinity ATP-driven potassium transport (or Kdp) system, which catalyzes the hydrolysis of ATP coupled with the electrogenic transport of potassium into the cytoplasm. This subunit acts as a catalytic chaperone that increases the ATP-binding affinity of the ATP-hydrolyzing subunit KdpB by the formation of a transient KdpB/KdpC/ATP ternary complex.</text>
</comment>
<keyword evidence="5 11" id="KW-0547">Nucleotide-binding</keyword>
<keyword evidence="4 11" id="KW-0812">Transmembrane</keyword>
<proteinExistence type="inferred from homology"/>
<comment type="subcellular location">
    <subcellularLocation>
        <location evidence="11">Cell membrane</location>
        <topology evidence="11">Single-pass membrane protein</topology>
    </subcellularLocation>
</comment>
<keyword evidence="1 11" id="KW-0813">Transport</keyword>
<dbReference type="HAMAP" id="MF_00276">
    <property type="entry name" value="KdpC"/>
    <property type="match status" value="1"/>
</dbReference>
<dbReference type="PIRSF" id="PIRSF001296">
    <property type="entry name" value="K_ATPase_KdpC"/>
    <property type="match status" value="1"/>
</dbReference>
<dbReference type="AlphaFoldDB" id="A0A923DWW4"/>
<keyword evidence="8 11" id="KW-1133">Transmembrane helix</keyword>
<dbReference type="NCBIfam" id="NF010606">
    <property type="entry name" value="PRK14002.1"/>
    <property type="match status" value="1"/>
</dbReference>
<gene>
    <name evidence="11" type="primary">kdpC</name>
    <name evidence="12" type="ORF">GM921_02235</name>
</gene>
<dbReference type="InterPro" id="IPR003820">
    <property type="entry name" value="KdpC"/>
</dbReference>
<keyword evidence="10 11" id="KW-0472">Membrane</keyword>
<keyword evidence="6 11" id="KW-0067">ATP-binding</keyword>
<evidence type="ECO:0000256" key="8">
    <source>
        <dbReference type="ARBA" id="ARBA00022989"/>
    </source>
</evidence>
<protein>
    <recommendedName>
        <fullName evidence="11">Potassium-transporting ATPase KdpC subunit</fullName>
    </recommendedName>
    <alternativeName>
        <fullName evidence="11">ATP phosphohydrolase [potassium-transporting] C chain</fullName>
    </alternativeName>
    <alternativeName>
        <fullName evidence="11">Potassium-binding and translocating subunit C</fullName>
    </alternativeName>
    <alternativeName>
        <fullName evidence="11">Potassium-translocating ATPase C chain</fullName>
    </alternativeName>
</protein>
<dbReference type="PANTHER" id="PTHR30042">
    <property type="entry name" value="POTASSIUM-TRANSPORTING ATPASE C CHAIN"/>
    <property type="match status" value="1"/>
</dbReference>
<keyword evidence="2 11" id="KW-1003">Cell membrane</keyword>
<dbReference type="EMBL" id="WNXD01000001">
    <property type="protein sequence ID" value="MBB2144293.1"/>
    <property type="molecule type" value="Genomic_DNA"/>
</dbReference>
<keyword evidence="13" id="KW-1185">Reference proteome</keyword>
<comment type="subunit">
    <text evidence="11">The system is composed of three essential subunits: KdpA, KdpB and KdpC.</text>
</comment>
<keyword evidence="7 11" id="KW-0630">Potassium</keyword>
<dbReference type="Proteomes" id="UP000601055">
    <property type="component" value="Unassembled WGS sequence"/>
</dbReference>
<reference evidence="12" key="1">
    <citation type="submission" date="2019-11" db="EMBL/GenBank/DDBJ databases">
        <title>Description of Pedobacter sp. LMG 31464T.</title>
        <authorList>
            <person name="Carlier A."/>
            <person name="Qi S."/>
            <person name="Vandamme P."/>
        </authorList>
    </citation>
    <scope>NUCLEOTIDE SEQUENCE</scope>
    <source>
        <strain evidence="12">LMG 31464</strain>
    </source>
</reference>
<evidence type="ECO:0000256" key="11">
    <source>
        <dbReference type="HAMAP-Rule" id="MF_00276"/>
    </source>
</evidence>